<dbReference type="GO" id="GO:0003677">
    <property type="term" value="F:DNA binding"/>
    <property type="evidence" value="ECO:0007669"/>
    <property type="project" value="UniProtKB-KW"/>
</dbReference>
<dbReference type="PANTHER" id="PTHR31719">
    <property type="entry name" value="NAC TRANSCRIPTION FACTOR 56"/>
    <property type="match status" value="1"/>
</dbReference>
<reference evidence="7" key="1">
    <citation type="submission" date="2018-11" db="EMBL/GenBank/DDBJ databases">
        <authorList>
            <person name="Grassa J C."/>
        </authorList>
    </citation>
    <scope>NUCLEOTIDE SEQUENCE [LARGE SCALE GENOMIC DNA]</scope>
</reference>
<keyword evidence="2" id="KW-0238">DNA-binding</keyword>
<keyword evidence="4" id="KW-0539">Nucleus</keyword>
<evidence type="ECO:0000256" key="4">
    <source>
        <dbReference type="ARBA" id="ARBA00023242"/>
    </source>
</evidence>
<name>A0A803Q863_CANSA</name>
<evidence type="ECO:0000256" key="1">
    <source>
        <dbReference type="ARBA" id="ARBA00023015"/>
    </source>
</evidence>
<evidence type="ECO:0000256" key="5">
    <source>
        <dbReference type="SAM" id="MobiDB-lite"/>
    </source>
</evidence>
<reference evidence="7" key="2">
    <citation type="submission" date="2021-03" db="UniProtKB">
        <authorList>
            <consortium name="EnsemblPlants"/>
        </authorList>
    </citation>
    <scope>IDENTIFICATION</scope>
</reference>
<dbReference type="GO" id="GO:0048731">
    <property type="term" value="P:system development"/>
    <property type="evidence" value="ECO:0007669"/>
    <property type="project" value="TreeGrafter"/>
</dbReference>
<dbReference type="Proteomes" id="UP000596661">
    <property type="component" value="Chromosome 8"/>
</dbReference>
<accession>A0A803Q863</accession>
<evidence type="ECO:0000259" key="6">
    <source>
        <dbReference type="PROSITE" id="PS51005"/>
    </source>
</evidence>
<dbReference type="InterPro" id="IPR003441">
    <property type="entry name" value="NAC-dom"/>
</dbReference>
<evidence type="ECO:0000313" key="7">
    <source>
        <dbReference type="EnsemblPlants" id="cds.evm.model.08.1277"/>
    </source>
</evidence>
<dbReference type="EMBL" id="UZAU01000706">
    <property type="status" value="NOT_ANNOTATED_CDS"/>
    <property type="molecule type" value="Genomic_DNA"/>
</dbReference>
<evidence type="ECO:0000313" key="8">
    <source>
        <dbReference type="Proteomes" id="UP000596661"/>
    </source>
</evidence>
<evidence type="ECO:0000256" key="2">
    <source>
        <dbReference type="ARBA" id="ARBA00023125"/>
    </source>
</evidence>
<keyword evidence="3" id="KW-0804">Transcription</keyword>
<sequence length="325" mass="37565">MTGRGSLPGSLPVGYRFRGSLPGSLPVGYRFIPSDEELVAFYLVKKVFDKSLPQLVATIITDISQREFYSKPPKQLVTFSPGKERQWYFFIYHDDNNSSMQNDLGFWKEHIEAIPIIICGKQVATKIMRTYLSGHGLKAKKTHWEMEEYQLCQAKDIDQIESAYGKLESDQSGKVGHIENKLENNHDRNARSIDNTLENEHNRDNSNVDDELEDNHNRDESTSGYRKAQFALEKGDENLTREALKMRKSFVDNANSLKAQLDQQKAIFQFSEMMIPLVKIEEFKRDSYPSRGDLTEEVCHREDGYNLNDRLYEKPLLSFFDVLDD</sequence>
<keyword evidence="8" id="KW-1185">Reference proteome</keyword>
<dbReference type="PANTHER" id="PTHR31719:SF123">
    <property type="entry name" value="NAC DOMAIN-CONTAINING PROTEIN"/>
    <property type="match status" value="1"/>
</dbReference>
<protein>
    <recommendedName>
        <fullName evidence="6">NAC domain-containing protein</fullName>
    </recommendedName>
</protein>
<organism evidence="7 8">
    <name type="scientific">Cannabis sativa</name>
    <name type="common">Hemp</name>
    <name type="synonym">Marijuana</name>
    <dbReference type="NCBI Taxonomy" id="3483"/>
    <lineage>
        <taxon>Eukaryota</taxon>
        <taxon>Viridiplantae</taxon>
        <taxon>Streptophyta</taxon>
        <taxon>Embryophyta</taxon>
        <taxon>Tracheophyta</taxon>
        <taxon>Spermatophyta</taxon>
        <taxon>Magnoliopsida</taxon>
        <taxon>eudicotyledons</taxon>
        <taxon>Gunneridae</taxon>
        <taxon>Pentapetalae</taxon>
        <taxon>rosids</taxon>
        <taxon>fabids</taxon>
        <taxon>Rosales</taxon>
        <taxon>Cannabaceae</taxon>
        <taxon>Cannabis</taxon>
    </lineage>
</organism>
<evidence type="ECO:0000256" key="3">
    <source>
        <dbReference type="ARBA" id="ARBA00023163"/>
    </source>
</evidence>
<proteinExistence type="predicted"/>
<dbReference type="SUPFAM" id="SSF101941">
    <property type="entry name" value="NAC domain"/>
    <property type="match status" value="1"/>
</dbReference>
<dbReference type="GO" id="GO:0006355">
    <property type="term" value="P:regulation of DNA-templated transcription"/>
    <property type="evidence" value="ECO:0007669"/>
    <property type="project" value="InterPro"/>
</dbReference>
<feature type="region of interest" description="Disordered" evidence="5">
    <location>
        <begin position="179"/>
        <end position="228"/>
    </location>
</feature>
<feature type="domain" description="NAC" evidence="6">
    <location>
        <begin position="25"/>
        <end position="181"/>
    </location>
</feature>
<dbReference type="PROSITE" id="PS51005">
    <property type="entry name" value="NAC"/>
    <property type="match status" value="1"/>
</dbReference>
<feature type="compositionally biased region" description="Basic and acidic residues" evidence="5">
    <location>
        <begin position="179"/>
        <end position="191"/>
    </location>
</feature>
<dbReference type="InterPro" id="IPR036093">
    <property type="entry name" value="NAC_dom_sf"/>
</dbReference>
<dbReference type="AlphaFoldDB" id="A0A803Q863"/>
<dbReference type="Gramene" id="evm.model.08.1277">
    <property type="protein sequence ID" value="cds.evm.model.08.1277"/>
    <property type="gene ID" value="evm.TU.08.1277"/>
</dbReference>
<dbReference type="Gene3D" id="2.170.150.80">
    <property type="entry name" value="NAC domain"/>
    <property type="match status" value="1"/>
</dbReference>
<dbReference type="EnsemblPlants" id="evm.model.08.1277">
    <property type="protein sequence ID" value="cds.evm.model.08.1277"/>
    <property type="gene ID" value="evm.TU.08.1277"/>
</dbReference>
<keyword evidence="1" id="KW-0805">Transcription regulation</keyword>
<dbReference type="Pfam" id="PF02365">
    <property type="entry name" value="NAM"/>
    <property type="match status" value="1"/>
</dbReference>